<keyword evidence="6" id="KW-1185">Reference proteome</keyword>
<comment type="caution">
    <text evidence="5">The sequence shown here is derived from an EMBL/GenBank/DDBJ whole genome shotgun (WGS) entry which is preliminary data.</text>
</comment>
<proteinExistence type="inferred from homology"/>
<dbReference type="NCBIfam" id="NF004670">
    <property type="entry name" value="PRK06009.1"/>
    <property type="match status" value="1"/>
</dbReference>
<sequence length="150" mass="15817">MTMNVDMTTSIPNGANQASSARSKAMVDYNSFLRLLIAQMKNQDPTQPMDSTQYVAQLATFSQVEQSMQANTKLDQILQASSLSQATDLIGHHISSLDGEVSGIVKEVRIFSDGMVGILEDGTQVLIGPGVSISAPPAGNSDGETGETPA</sequence>
<reference evidence="5 6" key="1">
    <citation type="submission" date="2024-06" db="EMBL/GenBank/DDBJ databases">
        <title>Genomic Encyclopedia of Type Strains, Phase IV (KMG-IV): sequencing the most valuable type-strain genomes for metagenomic binning, comparative biology and taxonomic classification.</title>
        <authorList>
            <person name="Goeker M."/>
        </authorList>
    </citation>
    <scope>NUCLEOTIDE SEQUENCE [LARGE SCALE GENOMIC DNA]</scope>
    <source>
        <strain evidence="5 6">DSM 27865</strain>
    </source>
</reference>
<comment type="similarity">
    <text evidence="1">Belongs to the FlgD family.</text>
</comment>
<gene>
    <name evidence="5" type="ORF">ABID37_001846</name>
</gene>
<name>A0ABV2MXW1_9HYPH</name>
<keyword evidence="5" id="KW-0282">Flagellum</keyword>
<comment type="function">
    <text evidence="4">Required for flagellar hook formation. May act as a scaffolding protein.</text>
</comment>
<evidence type="ECO:0000313" key="5">
    <source>
        <dbReference type="EMBL" id="MET3791638.1"/>
    </source>
</evidence>
<dbReference type="Pfam" id="PF03963">
    <property type="entry name" value="FlgD"/>
    <property type="match status" value="1"/>
</dbReference>
<evidence type="ECO:0000256" key="4">
    <source>
        <dbReference type="ARBA" id="ARBA00024746"/>
    </source>
</evidence>
<dbReference type="InterPro" id="IPR005648">
    <property type="entry name" value="FlgD"/>
</dbReference>
<organism evidence="5 6">
    <name type="scientific">Aquamicrobium terrae</name>
    <dbReference type="NCBI Taxonomy" id="1324945"/>
    <lineage>
        <taxon>Bacteria</taxon>
        <taxon>Pseudomonadati</taxon>
        <taxon>Pseudomonadota</taxon>
        <taxon>Alphaproteobacteria</taxon>
        <taxon>Hyphomicrobiales</taxon>
        <taxon>Phyllobacteriaceae</taxon>
        <taxon>Aquamicrobium</taxon>
    </lineage>
</organism>
<evidence type="ECO:0000256" key="1">
    <source>
        <dbReference type="ARBA" id="ARBA00010577"/>
    </source>
</evidence>
<dbReference type="EMBL" id="JBEPML010000005">
    <property type="protein sequence ID" value="MET3791638.1"/>
    <property type="molecule type" value="Genomic_DNA"/>
</dbReference>
<keyword evidence="5" id="KW-0969">Cilium</keyword>
<evidence type="ECO:0000313" key="6">
    <source>
        <dbReference type="Proteomes" id="UP001549076"/>
    </source>
</evidence>
<evidence type="ECO:0000256" key="2">
    <source>
        <dbReference type="ARBA" id="ARBA00016013"/>
    </source>
</evidence>
<evidence type="ECO:0000256" key="3">
    <source>
        <dbReference type="ARBA" id="ARBA00022795"/>
    </source>
</evidence>
<dbReference type="Proteomes" id="UP001549076">
    <property type="component" value="Unassembled WGS sequence"/>
</dbReference>
<protein>
    <recommendedName>
        <fullName evidence="2">Basal-body rod modification protein FlgD</fullName>
    </recommendedName>
</protein>
<keyword evidence="5" id="KW-0966">Cell projection</keyword>
<accession>A0ABV2MXW1</accession>
<keyword evidence="3" id="KW-1005">Bacterial flagellum biogenesis</keyword>